<keyword evidence="11" id="KW-1185">Reference proteome</keyword>
<comment type="subcellular location">
    <subcellularLocation>
        <location evidence="1 8">Nucleus</location>
    </subcellularLocation>
</comment>
<feature type="compositionally biased region" description="Basic and acidic residues" evidence="9">
    <location>
        <begin position="643"/>
        <end position="656"/>
    </location>
</feature>
<name>A0A2B7WR16_9EURO</name>
<evidence type="ECO:0000256" key="6">
    <source>
        <dbReference type="ARBA" id="ARBA00023242"/>
    </source>
</evidence>
<dbReference type="GO" id="GO:0070847">
    <property type="term" value="C:core mediator complex"/>
    <property type="evidence" value="ECO:0007669"/>
    <property type="project" value="TreeGrafter"/>
</dbReference>
<dbReference type="STRING" id="1447875.A0A2B7WR16"/>
<keyword evidence="4 8" id="KW-0805">Transcription regulation</keyword>
<accession>A0A2B7WR16</accession>
<protein>
    <recommendedName>
        <fullName evidence="3 8">Mediator of RNA polymerase II transcription subunit 17</fullName>
    </recommendedName>
    <alternativeName>
        <fullName evidence="7 8">Mediator complex subunit 17</fullName>
    </alternativeName>
</protein>
<keyword evidence="5 8" id="KW-0804">Transcription</keyword>
<evidence type="ECO:0000256" key="8">
    <source>
        <dbReference type="RuleBase" id="RU364140"/>
    </source>
</evidence>
<evidence type="ECO:0000256" key="1">
    <source>
        <dbReference type="ARBA" id="ARBA00004123"/>
    </source>
</evidence>
<feature type="region of interest" description="Disordered" evidence="9">
    <location>
        <begin position="631"/>
        <end position="657"/>
    </location>
</feature>
<keyword evidence="8" id="KW-0010">Activator</keyword>
<dbReference type="EMBL" id="PDNB01000215">
    <property type="protein sequence ID" value="PGG99019.1"/>
    <property type="molecule type" value="Genomic_DNA"/>
</dbReference>
<evidence type="ECO:0000256" key="7">
    <source>
        <dbReference type="ARBA" id="ARBA00032014"/>
    </source>
</evidence>
<dbReference type="GO" id="GO:0006357">
    <property type="term" value="P:regulation of transcription by RNA polymerase II"/>
    <property type="evidence" value="ECO:0007669"/>
    <property type="project" value="InterPro"/>
</dbReference>
<gene>
    <name evidence="8" type="primary">MED17</name>
    <name evidence="10" type="ORF">AJ79_08718</name>
</gene>
<evidence type="ECO:0000256" key="9">
    <source>
        <dbReference type="SAM" id="MobiDB-lite"/>
    </source>
</evidence>
<keyword evidence="6 8" id="KW-0539">Nucleus</keyword>
<comment type="caution">
    <text evidence="10">The sequence shown here is derived from an EMBL/GenBank/DDBJ whole genome shotgun (WGS) entry which is preliminary data.</text>
</comment>
<dbReference type="GO" id="GO:0003712">
    <property type="term" value="F:transcription coregulator activity"/>
    <property type="evidence" value="ECO:0007669"/>
    <property type="project" value="InterPro"/>
</dbReference>
<reference evidence="10 11" key="1">
    <citation type="submission" date="2017-10" db="EMBL/GenBank/DDBJ databases">
        <title>Comparative genomics in systemic dimorphic fungi from Ajellomycetaceae.</title>
        <authorList>
            <person name="Munoz J.F."/>
            <person name="Mcewen J.G."/>
            <person name="Clay O.K."/>
            <person name="Cuomo C.A."/>
        </authorList>
    </citation>
    <scope>NUCLEOTIDE SEQUENCE [LARGE SCALE GENOMIC DNA]</scope>
    <source>
        <strain evidence="10 11">UAMH5409</strain>
    </source>
</reference>
<evidence type="ECO:0000256" key="5">
    <source>
        <dbReference type="ARBA" id="ARBA00023163"/>
    </source>
</evidence>
<dbReference type="AlphaFoldDB" id="A0A2B7WR16"/>
<comment type="function">
    <text evidence="8">Component of the Mediator complex, a coactivator involved in the regulated transcription of nearly all RNA polymerase II-dependent genes. Mediator functions as a bridge to convey information from gene-specific regulatory proteins to the basal RNA polymerase II transcription machinery. Mediator is recruited to promoters by direct interactions with regulatory proteins and serves as a scaffold for the assembly of a functional preinitiation complex with RNA polymerase II and the general transcription factors.</text>
</comment>
<dbReference type="Pfam" id="PF10156">
    <property type="entry name" value="Med17"/>
    <property type="match status" value="1"/>
</dbReference>
<comment type="subunit">
    <text evidence="8">Component of the Mediator complex.</text>
</comment>
<evidence type="ECO:0000256" key="3">
    <source>
        <dbReference type="ARBA" id="ARBA00019610"/>
    </source>
</evidence>
<dbReference type="OrthoDB" id="5319830at2759"/>
<evidence type="ECO:0000313" key="10">
    <source>
        <dbReference type="EMBL" id="PGG99019.1"/>
    </source>
</evidence>
<dbReference type="Gene3D" id="6.10.250.2620">
    <property type="match status" value="1"/>
</dbReference>
<dbReference type="PANTHER" id="PTHR13114">
    <property type="entry name" value="MEDIATOR OF RNA POLYMERASE II TRANSCRIPTION SUBUNIT 17"/>
    <property type="match status" value="1"/>
</dbReference>
<dbReference type="Proteomes" id="UP000223968">
    <property type="component" value="Unassembled WGS sequence"/>
</dbReference>
<dbReference type="GO" id="GO:0016592">
    <property type="term" value="C:mediator complex"/>
    <property type="evidence" value="ECO:0007669"/>
    <property type="project" value="InterPro"/>
</dbReference>
<proteinExistence type="inferred from homology"/>
<comment type="similarity">
    <text evidence="2 8">Belongs to the Mediator complex subunit 17 family.</text>
</comment>
<evidence type="ECO:0000256" key="4">
    <source>
        <dbReference type="ARBA" id="ARBA00023015"/>
    </source>
</evidence>
<dbReference type="InterPro" id="IPR019313">
    <property type="entry name" value="Mediator_Med17"/>
</dbReference>
<dbReference type="PANTHER" id="PTHR13114:SF7">
    <property type="entry name" value="MEDIATOR OF RNA POLYMERASE II TRANSCRIPTION SUBUNIT 17"/>
    <property type="match status" value="1"/>
</dbReference>
<evidence type="ECO:0000256" key="2">
    <source>
        <dbReference type="ARBA" id="ARBA00005635"/>
    </source>
</evidence>
<organism evidence="10 11">
    <name type="scientific">Helicocarpus griseus UAMH5409</name>
    <dbReference type="NCBI Taxonomy" id="1447875"/>
    <lineage>
        <taxon>Eukaryota</taxon>
        <taxon>Fungi</taxon>
        <taxon>Dikarya</taxon>
        <taxon>Ascomycota</taxon>
        <taxon>Pezizomycotina</taxon>
        <taxon>Eurotiomycetes</taxon>
        <taxon>Eurotiomycetidae</taxon>
        <taxon>Onygenales</taxon>
        <taxon>Ajellomycetaceae</taxon>
        <taxon>Helicocarpus</taxon>
    </lineage>
</organism>
<evidence type="ECO:0000313" key="11">
    <source>
        <dbReference type="Proteomes" id="UP000223968"/>
    </source>
</evidence>
<sequence length="701" mass="77983">MAESFSLPLRAVGQKATEPDPLPIRIAQINAQRGSFRNVTEQSLQEEIDAQRAAGVDAQEVAEAESEEVKPSDRLEQLFKSRAEIVEFAMQAHAEANYALDFVSLLVSKHTPRQAEISMSPYLKQRAPLGSLGIDIVKIPEKTEAVIKDIDDLSRGWKLENFDAAANKLLQSASRLEETVAAETKYWAEVLDIKDKGWKICRLPRERQTLGVQFGFMEATPTFRDRGLAALRRGNEGDLLLDRGLNTSSPRSLRVRVQQDDEIVGVSNLIRLEVGPDESFESRIRLARDALYEEELFHEINREARSLLHHGIESKQNLIQFQASDSQQILVDLVGLEDGVIDLEQQGHAEDALAETVAQSLRILLSHAHRQKYRRRTQIPPPVTAKRRPNPEYSLLQPAVCYLQHKSALQWLESFLDSITKTLQLAGLNCKYNIAPMVSINLPQISTTASSDPDAPPFIEKLVGTFVSPLESVTTGTFPSPTSTFKIRLTTTITPQTFGTEFELATNTPSIPRSNSISKPTRIGLRDDLKQLLLHLFTTDLVFLVPHLAGGTGLSSSHYFSRADMNQDEEDDFSDEIPASKPHHLTPWIPTSPENGELTAFAHALRRSKRLAVDLQVNRLAVRCQWLGGLDAPTGTEGDAENADGRAKEKESDKAESQGIIEYSWYADGTRQGADTIMRDGEKSLKEVLQIMSGDEEKGAI</sequence>